<comment type="caution">
    <text evidence="1">The sequence shown here is derived from an EMBL/GenBank/DDBJ whole genome shotgun (WGS) entry which is preliminary data.</text>
</comment>
<reference evidence="1 2" key="1">
    <citation type="submission" date="2015-08" db="EMBL/GenBank/DDBJ databases">
        <title>Genome sequencing of Penicillium nordicum.</title>
        <authorList>
            <person name="Nguyen H.D."/>
            <person name="Seifert K.A."/>
        </authorList>
    </citation>
    <scope>NUCLEOTIDE SEQUENCE [LARGE SCALE GENOMIC DNA]</scope>
    <source>
        <strain evidence="1 2">DAOMC 185683</strain>
    </source>
</reference>
<dbReference type="EMBL" id="LHQQ01000334">
    <property type="protein sequence ID" value="KOS37271.1"/>
    <property type="molecule type" value="Genomic_DNA"/>
</dbReference>
<dbReference type="Proteomes" id="UP000037696">
    <property type="component" value="Unassembled WGS sequence"/>
</dbReference>
<dbReference type="AlphaFoldDB" id="A0A0M8NZ15"/>
<name>A0A0M8NZ15_9EURO</name>
<evidence type="ECO:0000313" key="1">
    <source>
        <dbReference type="EMBL" id="KOS37271.1"/>
    </source>
</evidence>
<keyword evidence="2" id="KW-1185">Reference proteome</keyword>
<accession>A0A0M8NZ15</accession>
<evidence type="ECO:0000313" key="2">
    <source>
        <dbReference type="Proteomes" id="UP000037696"/>
    </source>
</evidence>
<organism evidence="1 2">
    <name type="scientific">Penicillium nordicum</name>
    <dbReference type="NCBI Taxonomy" id="229535"/>
    <lineage>
        <taxon>Eukaryota</taxon>
        <taxon>Fungi</taxon>
        <taxon>Dikarya</taxon>
        <taxon>Ascomycota</taxon>
        <taxon>Pezizomycotina</taxon>
        <taxon>Eurotiomycetes</taxon>
        <taxon>Eurotiomycetidae</taxon>
        <taxon>Eurotiales</taxon>
        <taxon>Aspergillaceae</taxon>
        <taxon>Penicillium</taxon>
    </lineage>
</organism>
<dbReference type="STRING" id="229535.A0A0M8NZ15"/>
<dbReference type="OrthoDB" id="3940621at2759"/>
<gene>
    <name evidence="1" type="ORF">ACN38_g11936</name>
</gene>
<protein>
    <submittedName>
        <fullName evidence="1">Uncharacterized protein</fullName>
    </submittedName>
</protein>
<proteinExistence type="predicted"/>
<sequence length="441" mass="51927">MQFQSFPYLGTFARLPIEIRLMIWEYLFSTLHTQPPGDSLHKHNPHKHNLSIFCASQYLYNEVSSHLFHDSIQHISLNPEYNEEEWMAIQLKSSTVDIKWTLKNRADAERHFHSFPHSKTTMKIHINSPDPTDPGQMVLIWQKANALVDLLIGTTQSDIVVATNGEWHSAPPAHWQRDKDTFYEMGGLQETIKSSKYRPDSDIAILPFLRLELWVKDPIVNVPAMSDEVYAHLHRRLVSLFDQNGIERRLKKLLCMNQDIAVQQIESAIIDTNLFLETSLDELPGETASFLRLDRFKNWFENGTRWESRYETQLYNQLCACPWVVMDTDPWLHRSNQRYIILILLHHAMYAFQSSPSNGFGIYDKSRIYTRWNQALWSEIFDSGLPPLPDVQDWLSRFWSEAFQFRKVHAYTDWLYRRRVEETGVEECRCPPVHRLVLWGH</sequence>